<feature type="domain" description="EF-hand" evidence="4">
    <location>
        <begin position="93"/>
        <end position="128"/>
    </location>
</feature>
<evidence type="ECO:0000256" key="2">
    <source>
        <dbReference type="ARBA" id="ARBA00022737"/>
    </source>
</evidence>
<dbReference type="Gene3D" id="1.10.238.10">
    <property type="entry name" value="EF-hand"/>
    <property type="match status" value="2"/>
</dbReference>
<proteinExistence type="predicted"/>
<dbReference type="InterPro" id="IPR002048">
    <property type="entry name" value="EF_hand_dom"/>
</dbReference>
<evidence type="ECO:0000256" key="3">
    <source>
        <dbReference type="ARBA" id="ARBA00022837"/>
    </source>
</evidence>
<feature type="domain" description="EF-hand" evidence="4">
    <location>
        <begin position="31"/>
        <end position="66"/>
    </location>
</feature>
<keyword evidence="3" id="KW-0106">Calcium</keyword>
<evidence type="ECO:0000256" key="1">
    <source>
        <dbReference type="ARBA" id="ARBA00022723"/>
    </source>
</evidence>
<evidence type="ECO:0000313" key="5">
    <source>
        <dbReference type="EMBL" id="GHP07271.1"/>
    </source>
</evidence>
<evidence type="ECO:0000259" key="4">
    <source>
        <dbReference type="PROSITE" id="PS50222"/>
    </source>
</evidence>
<sequence>MRLKDIFEKHDLDRSGEVSIAELVRSMAGTNLEKQSEGMFKALDKDQSGKITFDEYLQVYYPHANNAERETMMSWCYPNKAPPKEEAKVLTAEQIEEITSLFILYDTDKSGNLSRFELVEAMVNSGYDEDEVEDLFELYDTDNSNTITLEEFVKLMESSYL</sequence>
<dbReference type="PROSITE" id="PS00018">
    <property type="entry name" value="EF_HAND_1"/>
    <property type="match status" value="3"/>
</dbReference>
<dbReference type="GO" id="GO:0005509">
    <property type="term" value="F:calcium ion binding"/>
    <property type="evidence" value="ECO:0007669"/>
    <property type="project" value="InterPro"/>
</dbReference>
<dbReference type="InterPro" id="IPR018247">
    <property type="entry name" value="EF_Hand_1_Ca_BS"/>
</dbReference>
<feature type="domain" description="EF-hand" evidence="4">
    <location>
        <begin position="129"/>
        <end position="161"/>
    </location>
</feature>
<dbReference type="EMBL" id="BNJQ01000016">
    <property type="protein sequence ID" value="GHP07271.1"/>
    <property type="molecule type" value="Genomic_DNA"/>
</dbReference>
<dbReference type="PANTHER" id="PTHR45942">
    <property type="entry name" value="PROTEIN PHOSPATASE 3 REGULATORY SUBUNIT B ALPHA ISOFORM TYPE 1"/>
    <property type="match status" value="1"/>
</dbReference>
<dbReference type="InterPro" id="IPR011992">
    <property type="entry name" value="EF-hand-dom_pair"/>
</dbReference>
<keyword evidence="6" id="KW-1185">Reference proteome</keyword>
<comment type="caution">
    <text evidence="5">The sequence shown here is derived from an EMBL/GenBank/DDBJ whole genome shotgun (WGS) entry which is preliminary data.</text>
</comment>
<dbReference type="SMART" id="SM00054">
    <property type="entry name" value="EFh"/>
    <property type="match status" value="4"/>
</dbReference>
<dbReference type="Proteomes" id="UP000660262">
    <property type="component" value="Unassembled WGS sequence"/>
</dbReference>
<organism evidence="5 6">
    <name type="scientific">Pycnococcus provasolii</name>
    <dbReference type="NCBI Taxonomy" id="41880"/>
    <lineage>
        <taxon>Eukaryota</taxon>
        <taxon>Viridiplantae</taxon>
        <taxon>Chlorophyta</taxon>
        <taxon>Pseudoscourfieldiophyceae</taxon>
        <taxon>Pseudoscourfieldiales</taxon>
        <taxon>Pycnococcaceae</taxon>
        <taxon>Pycnococcus</taxon>
    </lineage>
</organism>
<dbReference type="SUPFAM" id="SSF47473">
    <property type="entry name" value="EF-hand"/>
    <property type="match status" value="1"/>
</dbReference>
<keyword evidence="2" id="KW-0677">Repeat</keyword>
<name>A0A830HP96_9CHLO</name>
<reference evidence="5" key="1">
    <citation type="submission" date="2020-10" db="EMBL/GenBank/DDBJ databases">
        <title>Unveiling of a novel bifunctional photoreceptor, Dualchrome1, isolated from a cosmopolitan green alga.</title>
        <authorList>
            <person name="Suzuki S."/>
            <person name="Kawachi M."/>
        </authorList>
    </citation>
    <scope>NUCLEOTIDE SEQUENCE</scope>
    <source>
        <strain evidence="5">NIES 2893</strain>
    </source>
</reference>
<dbReference type="Pfam" id="PF13499">
    <property type="entry name" value="EF-hand_7"/>
    <property type="match status" value="2"/>
</dbReference>
<accession>A0A830HP96</accession>
<gene>
    <name evidence="5" type="ORF">PPROV_000601200</name>
</gene>
<dbReference type="AlphaFoldDB" id="A0A830HP96"/>
<protein>
    <recommendedName>
        <fullName evidence="4">EF-hand domain-containing protein</fullName>
    </recommendedName>
</protein>
<evidence type="ECO:0000313" key="6">
    <source>
        <dbReference type="Proteomes" id="UP000660262"/>
    </source>
</evidence>
<dbReference type="PROSITE" id="PS50222">
    <property type="entry name" value="EF_HAND_2"/>
    <property type="match status" value="3"/>
</dbReference>
<keyword evidence="1" id="KW-0479">Metal-binding</keyword>
<dbReference type="OrthoDB" id="26525at2759"/>